<dbReference type="InterPro" id="IPR011701">
    <property type="entry name" value="MFS"/>
</dbReference>
<dbReference type="PANTHER" id="PTHR11360">
    <property type="entry name" value="MONOCARBOXYLATE TRANSPORTER"/>
    <property type="match status" value="1"/>
</dbReference>
<dbReference type="InterPro" id="IPR020846">
    <property type="entry name" value="MFS_dom"/>
</dbReference>
<keyword evidence="3" id="KW-0472">Membrane</keyword>
<accession>A0AAD8PTR2</accession>
<protein>
    <submittedName>
        <fullName evidence="5">Major facilitator superfamily transporter</fullName>
    </submittedName>
</protein>
<evidence type="ECO:0000313" key="5">
    <source>
        <dbReference type="EMBL" id="KAK1580591.1"/>
    </source>
</evidence>
<dbReference type="GO" id="GO:0016020">
    <property type="term" value="C:membrane"/>
    <property type="evidence" value="ECO:0007669"/>
    <property type="project" value="UniProtKB-SubCell"/>
</dbReference>
<feature type="transmembrane region" description="Helical" evidence="3">
    <location>
        <begin position="219"/>
        <end position="239"/>
    </location>
</feature>
<evidence type="ECO:0000256" key="1">
    <source>
        <dbReference type="ARBA" id="ARBA00004141"/>
    </source>
</evidence>
<dbReference type="SUPFAM" id="SSF103473">
    <property type="entry name" value="MFS general substrate transporter"/>
    <property type="match status" value="1"/>
</dbReference>
<proteinExistence type="inferred from homology"/>
<feature type="transmembrane region" description="Helical" evidence="3">
    <location>
        <begin position="60"/>
        <end position="81"/>
    </location>
</feature>
<comment type="caution">
    <text evidence="5">The sequence shown here is derived from an EMBL/GenBank/DDBJ whole genome shotgun (WGS) entry which is preliminary data.</text>
</comment>
<dbReference type="InterPro" id="IPR050327">
    <property type="entry name" value="Proton-linked_MCT"/>
</dbReference>
<feature type="transmembrane region" description="Helical" evidence="3">
    <location>
        <begin position="153"/>
        <end position="175"/>
    </location>
</feature>
<feature type="domain" description="Major facilitator superfamily (MFS) profile" evidence="4">
    <location>
        <begin position="59"/>
        <end position="453"/>
    </location>
</feature>
<feature type="transmembrane region" description="Helical" evidence="3">
    <location>
        <begin position="335"/>
        <end position="355"/>
    </location>
</feature>
<feature type="transmembrane region" description="Helical" evidence="3">
    <location>
        <begin position="422"/>
        <end position="445"/>
    </location>
</feature>
<organism evidence="5 6">
    <name type="scientific">Colletotrichum navitas</name>
    <dbReference type="NCBI Taxonomy" id="681940"/>
    <lineage>
        <taxon>Eukaryota</taxon>
        <taxon>Fungi</taxon>
        <taxon>Dikarya</taxon>
        <taxon>Ascomycota</taxon>
        <taxon>Pezizomycotina</taxon>
        <taxon>Sordariomycetes</taxon>
        <taxon>Hypocreomycetidae</taxon>
        <taxon>Glomerellales</taxon>
        <taxon>Glomerellaceae</taxon>
        <taxon>Colletotrichum</taxon>
        <taxon>Colletotrichum graminicola species complex</taxon>
    </lineage>
</organism>
<evidence type="ECO:0000313" key="6">
    <source>
        <dbReference type="Proteomes" id="UP001230504"/>
    </source>
</evidence>
<dbReference type="GeneID" id="85442611"/>
<comment type="similarity">
    <text evidence="2">Belongs to the major facilitator superfamily. Monocarboxylate porter (TC 2.A.1.13) family.</text>
</comment>
<dbReference type="InterPro" id="IPR036259">
    <property type="entry name" value="MFS_trans_sf"/>
</dbReference>
<feature type="transmembrane region" description="Helical" evidence="3">
    <location>
        <begin position="187"/>
        <end position="207"/>
    </location>
</feature>
<dbReference type="RefSeq" id="XP_060411624.1">
    <property type="nucleotide sequence ID" value="XM_060558371.1"/>
</dbReference>
<dbReference type="AlphaFoldDB" id="A0AAD8PTR2"/>
<dbReference type="PANTHER" id="PTHR11360:SF230">
    <property type="entry name" value="MONOCARBOXYLATE TRANSPORTER, PUTATIVE (AFU_ORTHOLOGUE AFUA_2G12790)-RELATED"/>
    <property type="match status" value="1"/>
</dbReference>
<keyword evidence="3" id="KW-1133">Transmembrane helix</keyword>
<feature type="transmembrane region" description="Helical" evidence="3">
    <location>
        <begin position="260"/>
        <end position="285"/>
    </location>
</feature>
<dbReference type="PROSITE" id="PS50850">
    <property type="entry name" value="MFS"/>
    <property type="match status" value="1"/>
</dbReference>
<feature type="transmembrane region" description="Helical" evidence="3">
    <location>
        <begin position="361"/>
        <end position="384"/>
    </location>
</feature>
<gene>
    <name evidence="5" type="ORF">LY79DRAFT_560881</name>
</gene>
<dbReference type="Gene3D" id="1.20.1250.20">
    <property type="entry name" value="MFS general substrate transporter like domains"/>
    <property type="match status" value="1"/>
</dbReference>
<feature type="transmembrane region" description="Helical" evidence="3">
    <location>
        <begin position="130"/>
        <end position="147"/>
    </location>
</feature>
<dbReference type="Pfam" id="PF07690">
    <property type="entry name" value="MFS_1"/>
    <property type="match status" value="1"/>
</dbReference>
<comment type="subcellular location">
    <subcellularLocation>
        <location evidence="1">Membrane</location>
        <topology evidence="1">Multi-pass membrane protein</topology>
    </subcellularLocation>
</comment>
<dbReference type="GO" id="GO:0022857">
    <property type="term" value="F:transmembrane transporter activity"/>
    <property type="evidence" value="ECO:0007669"/>
    <property type="project" value="InterPro"/>
</dbReference>
<name>A0AAD8PTR2_9PEZI</name>
<evidence type="ECO:0000256" key="3">
    <source>
        <dbReference type="SAM" id="Phobius"/>
    </source>
</evidence>
<feature type="transmembrane region" description="Helical" evidence="3">
    <location>
        <begin position="396"/>
        <end position="416"/>
    </location>
</feature>
<evidence type="ECO:0000259" key="4">
    <source>
        <dbReference type="PROSITE" id="PS50850"/>
    </source>
</evidence>
<feature type="transmembrane region" description="Helical" evidence="3">
    <location>
        <begin position="101"/>
        <end position="123"/>
    </location>
</feature>
<dbReference type="EMBL" id="JAHLJV010000053">
    <property type="protein sequence ID" value="KAK1580591.1"/>
    <property type="molecule type" value="Genomic_DNA"/>
</dbReference>
<evidence type="ECO:0000256" key="2">
    <source>
        <dbReference type="ARBA" id="ARBA00006727"/>
    </source>
</evidence>
<keyword evidence="3" id="KW-0812">Transmembrane</keyword>
<reference evidence="5" key="1">
    <citation type="submission" date="2021-06" db="EMBL/GenBank/DDBJ databases">
        <title>Comparative genomics, transcriptomics and evolutionary studies reveal genomic signatures of adaptation to plant cell wall in hemibiotrophic fungi.</title>
        <authorList>
            <consortium name="DOE Joint Genome Institute"/>
            <person name="Baroncelli R."/>
            <person name="Diaz J.F."/>
            <person name="Benocci T."/>
            <person name="Peng M."/>
            <person name="Battaglia E."/>
            <person name="Haridas S."/>
            <person name="Andreopoulos W."/>
            <person name="Labutti K."/>
            <person name="Pangilinan J."/>
            <person name="Floch G.L."/>
            <person name="Makela M.R."/>
            <person name="Henrissat B."/>
            <person name="Grigoriev I.V."/>
            <person name="Crouch J.A."/>
            <person name="De Vries R.P."/>
            <person name="Sukno S.A."/>
            <person name="Thon M.R."/>
        </authorList>
    </citation>
    <scope>NUCLEOTIDE SEQUENCE</scope>
    <source>
        <strain evidence="5">CBS 125086</strain>
    </source>
</reference>
<keyword evidence="6" id="KW-1185">Reference proteome</keyword>
<sequence>MRPSQPKMSRSRSIASIQVLPVGQSGFGRGNDTELLTLNADLEPSRPLPLAETGETSAKAWITVVGAFLFLFPSYGLMQSIGTIQSHLELNQLSSYSSRDVGWIAGTFTSLAMFLGIQIGPMFDAYGPRVLGPIGCIIYIPTFFVLAECRVYWHFMLVLGVWGGTGAAILSMVGVGIVGKWFVRRRGLAMGIALCGSSLGGVVLPLTLRSLLPSLGWAWAMRSLAFLLAAVMVAGAACLQQSMPVVEAASENRRRKRVALNFMALTSGTFTFVTIGLFALEFAAFGVFSLLPTYATAANFPSDTGFGLVAVANAMSTAGRLLPGLAGDHFGHFNILLAMILVTAIFTGAILVPFGSSSLGALYAFSALWGFGSGSFISLTPVCMGKTCESEDYGRYFGTMYFFVSFSLLIASPLGGEMLQNFGTRALACLYMSVVVAGGIAFLLARQLLYGKRGLGIREKI</sequence>
<dbReference type="Proteomes" id="UP001230504">
    <property type="component" value="Unassembled WGS sequence"/>
</dbReference>